<dbReference type="GO" id="GO:0006231">
    <property type="term" value="P:dTMP biosynthetic process"/>
    <property type="evidence" value="ECO:0007669"/>
    <property type="project" value="InterPro"/>
</dbReference>
<organism evidence="6 7">
    <name type="scientific">Ralstonia phage RSL2</name>
    <dbReference type="NCBI Taxonomy" id="1585840"/>
    <lineage>
        <taxon>Viruses</taxon>
        <taxon>Duplodnaviria</taxon>
        <taxon>Heunggongvirae</taxon>
        <taxon>Uroviricota</taxon>
        <taxon>Caudoviricetes</taxon>
        <taxon>Chimalliviridae</taxon>
        <taxon>Chiangmaivirus</taxon>
        <taxon>Chiangmaivirus RSL2</taxon>
    </lineage>
</organism>
<dbReference type="EMBL" id="AP014693">
    <property type="protein sequence ID" value="BAQ02681.1"/>
    <property type="molecule type" value="Genomic_DNA"/>
</dbReference>
<dbReference type="PRINTS" id="PR00108">
    <property type="entry name" value="THYMDSNTHASE"/>
</dbReference>
<dbReference type="OrthoDB" id="13491at10239"/>
<reference evidence="6 7" key="1">
    <citation type="submission" date="2014-12" db="EMBL/GenBank/DDBJ databases">
        <title>Genome analysis of a novel jumbo phage RSL2 infecting the phytopathogen Ralstonia solanacearum.</title>
        <authorList>
            <person name="Kawasaki T."/>
            <person name="Fujie M."/>
            <person name="Chatchawankanphanich O."/>
            <person name="Ogata H."/>
            <person name="Yamada T."/>
        </authorList>
    </citation>
    <scope>NUCLEOTIDE SEQUENCE [LARGE SCALE GENOMIC DNA]</scope>
    <source>
        <strain evidence="6 7">RSL2</strain>
    </source>
</reference>
<dbReference type="Pfam" id="PF00303">
    <property type="entry name" value="Thymidylat_synt"/>
    <property type="match status" value="2"/>
</dbReference>
<dbReference type="InterPro" id="IPR036926">
    <property type="entry name" value="Thymidate_synth/dCMP_Mease_sf"/>
</dbReference>
<dbReference type="KEGG" id="vg:26639594"/>
<protein>
    <recommendedName>
        <fullName evidence="2">thymidylate synthase</fullName>
        <ecNumber evidence="2">2.1.1.45</ecNumber>
    </recommendedName>
</protein>
<dbReference type="CDD" id="cd00351">
    <property type="entry name" value="TS_Pyrimidine_HMase"/>
    <property type="match status" value="1"/>
</dbReference>
<evidence type="ECO:0000313" key="7">
    <source>
        <dbReference type="Proteomes" id="UP000203794"/>
    </source>
</evidence>
<dbReference type="Proteomes" id="UP000203794">
    <property type="component" value="Segment"/>
</dbReference>
<feature type="domain" description="Thymidylate synthase/dCMP hydroxymethylase" evidence="5">
    <location>
        <begin position="313"/>
        <end position="418"/>
    </location>
</feature>
<evidence type="ECO:0000256" key="3">
    <source>
        <dbReference type="ARBA" id="ARBA00022603"/>
    </source>
</evidence>
<evidence type="ECO:0000256" key="4">
    <source>
        <dbReference type="ARBA" id="ARBA00022679"/>
    </source>
</evidence>
<accession>A0A0A8JBC1</accession>
<dbReference type="InterPro" id="IPR000398">
    <property type="entry name" value="Thymidylate_synthase"/>
</dbReference>
<dbReference type="GeneID" id="26639594"/>
<sequence length="420" mass="47791">MKQYLDVLKDILETGDVKTDRTGTGTTSKFGGMMKFSLRHGIWPIPTTREVAYKKIAEELEWMLKGIVSVDWLQDRDNKIWNSWMGPESGTIGPMYGEQWRNWTNGITRADMERLQMQIDDLNPYEGTPMDLVVKIRGLMANLVKERFTPFENGGSGGVDQLMNIVNELKNNPDSRRLVVNVWHAGLLPDTKMSPSANADAGRMALAPCHSMWQVNTAPMSDLEVLRYSLDSHDGFEKTFDTVFNGMRGLTHEAQEQYYKMLANKFLFDKGWIRQTEEVGMQYNLGDDKHLELTEAGLQLLESIKGAEGFIPRKLSLACFARSQDVPLGTVFNVGMYSLLAHLLAEVTGFVPWEYTHFMGDYHIYHDQHEGVKKQLDRTPMAPARIIVDPTLEDVTKFDATRLTVYYKSHPPIRFKPAAV</sequence>
<evidence type="ECO:0000259" key="5">
    <source>
        <dbReference type="Pfam" id="PF00303"/>
    </source>
</evidence>
<keyword evidence="7" id="KW-1185">Reference proteome</keyword>
<dbReference type="Gene3D" id="3.30.572.10">
    <property type="entry name" value="Thymidylate synthase/dCMP hydroxymethylase domain"/>
    <property type="match status" value="2"/>
</dbReference>
<dbReference type="PANTHER" id="PTHR11548">
    <property type="entry name" value="THYMIDYLATE SYNTHASE 1"/>
    <property type="match status" value="1"/>
</dbReference>
<dbReference type="GO" id="GO:0032259">
    <property type="term" value="P:methylation"/>
    <property type="evidence" value="ECO:0007669"/>
    <property type="project" value="UniProtKB-KW"/>
</dbReference>
<name>A0A0A8JBC1_9CAUD</name>
<dbReference type="GO" id="GO:0004799">
    <property type="term" value="F:thymidylate synthase activity"/>
    <property type="evidence" value="ECO:0007669"/>
    <property type="project" value="UniProtKB-EC"/>
</dbReference>
<feature type="domain" description="Thymidylate synthase/dCMP hydroxymethylase" evidence="5">
    <location>
        <begin position="2"/>
        <end position="224"/>
    </location>
</feature>
<dbReference type="EC" id="2.1.1.45" evidence="2"/>
<dbReference type="InterPro" id="IPR045097">
    <property type="entry name" value="Thymidate_synth/dCMP_Mease"/>
</dbReference>
<comment type="similarity">
    <text evidence="1">Belongs to the thymidylate synthase family.</text>
</comment>
<keyword evidence="3" id="KW-0489">Methyltransferase</keyword>
<dbReference type="InterPro" id="IPR023451">
    <property type="entry name" value="Thymidate_synth/dCMP_Mease_dom"/>
</dbReference>
<dbReference type="SUPFAM" id="SSF55831">
    <property type="entry name" value="Thymidylate synthase/dCMP hydroxymethylase"/>
    <property type="match status" value="2"/>
</dbReference>
<evidence type="ECO:0000256" key="1">
    <source>
        <dbReference type="ARBA" id="ARBA00009972"/>
    </source>
</evidence>
<dbReference type="PANTHER" id="PTHR11548:SF1">
    <property type="entry name" value="THYMIDYLATE SYNTHASE 1"/>
    <property type="match status" value="1"/>
</dbReference>
<evidence type="ECO:0000313" key="6">
    <source>
        <dbReference type="EMBL" id="BAQ02681.1"/>
    </source>
</evidence>
<keyword evidence="4" id="KW-0808">Transferase</keyword>
<dbReference type="RefSeq" id="YP_009213002.1">
    <property type="nucleotide sequence ID" value="NC_028950.1"/>
</dbReference>
<proteinExistence type="inferred from homology"/>
<evidence type="ECO:0000256" key="2">
    <source>
        <dbReference type="ARBA" id="ARBA00011947"/>
    </source>
</evidence>